<dbReference type="InterPro" id="IPR050738">
    <property type="entry name" value="Sulfatase"/>
</dbReference>
<evidence type="ECO:0000256" key="5">
    <source>
        <dbReference type="ARBA" id="ARBA00022801"/>
    </source>
</evidence>
<accession>A0ABS0TJ77</accession>
<evidence type="ECO:0000313" key="9">
    <source>
        <dbReference type="Proteomes" id="UP000635665"/>
    </source>
</evidence>
<organism evidence="8 9">
    <name type="scientific">Salegentibacter maritimus</name>
    <dbReference type="NCBI Taxonomy" id="2794347"/>
    <lineage>
        <taxon>Bacteria</taxon>
        <taxon>Pseudomonadati</taxon>
        <taxon>Bacteroidota</taxon>
        <taxon>Flavobacteriia</taxon>
        <taxon>Flavobacteriales</taxon>
        <taxon>Flavobacteriaceae</taxon>
        <taxon>Salegentibacter</taxon>
    </lineage>
</organism>
<evidence type="ECO:0000256" key="2">
    <source>
        <dbReference type="ARBA" id="ARBA00008779"/>
    </source>
</evidence>
<dbReference type="Gene3D" id="3.30.1120.10">
    <property type="match status" value="1"/>
</dbReference>
<keyword evidence="6" id="KW-0106">Calcium</keyword>
<keyword evidence="9" id="KW-1185">Reference proteome</keyword>
<dbReference type="EMBL" id="JAEHNY010000011">
    <property type="protein sequence ID" value="MBI6120820.1"/>
    <property type="molecule type" value="Genomic_DNA"/>
</dbReference>
<feature type="domain" description="Sulfatase N-terminal" evidence="7">
    <location>
        <begin position="33"/>
        <end position="344"/>
    </location>
</feature>
<dbReference type="SUPFAM" id="SSF53649">
    <property type="entry name" value="Alkaline phosphatase-like"/>
    <property type="match status" value="1"/>
</dbReference>
<dbReference type="InterPro" id="IPR017850">
    <property type="entry name" value="Alkaline_phosphatase_core_sf"/>
</dbReference>
<dbReference type="Proteomes" id="UP000635665">
    <property type="component" value="Unassembled WGS sequence"/>
</dbReference>
<dbReference type="Gene3D" id="3.40.720.10">
    <property type="entry name" value="Alkaline Phosphatase, subunit A"/>
    <property type="match status" value="1"/>
</dbReference>
<proteinExistence type="inferred from homology"/>
<dbReference type="CDD" id="cd16144">
    <property type="entry name" value="ARS_like"/>
    <property type="match status" value="1"/>
</dbReference>
<dbReference type="PANTHER" id="PTHR42693">
    <property type="entry name" value="ARYLSULFATASE FAMILY MEMBER"/>
    <property type="match status" value="1"/>
</dbReference>
<sequence>MRKKKLFYFLSFIVFLQACKNSIDKQSKFETKPNIILINVDDLGWKDLGYMGSNYYETPNIDALAKEGMIFKNAYAGASNCAPSRASMLSGLNTPRHGVYTVSPSARGNVKLRKLIPTENTDYLHDSIYTLPEMLKSAGYITGSFGKWHVGEDPASQGIDINIAGDGRGNPGRDGYFSPYNLKNIKDGPKGEYLTDRLTEEAISFIEKYQDTSFFLYLPYYTVHTPLQGKENLIKKFKDKTGAERQSNPEYAAMIFSMDENIGKLLSKIKESNLNDNTIIIFTSDNGGVRAISEQFPLRAGKGSYYEGGIKIPLIIKWPGKIKPGTKNESRVSQLDFYPTLQQIAEPKKKKMILDGYDLNEMLRDNQVMKKDLFFHFPIYLEAYNPKRDDGRDPIFRTRPGSVVISEDWKLHHYYEDDKWELYNLKKDPGERNNLFYDNPQKANLLQKKLANWLEITAAPIPNKNNPEYNPEVEKQQFENIVKKH</sequence>
<dbReference type="InterPro" id="IPR000917">
    <property type="entry name" value="Sulfatase_N"/>
</dbReference>
<keyword evidence="5" id="KW-0378">Hydrolase</keyword>
<keyword evidence="4" id="KW-0732">Signal</keyword>
<comment type="cofactor">
    <cofactor evidence="1">
        <name>Ca(2+)</name>
        <dbReference type="ChEBI" id="CHEBI:29108"/>
    </cofactor>
</comment>
<dbReference type="Pfam" id="PF00884">
    <property type="entry name" value="Sulfatase"/>
    <property type="match status" value="1"/>
</dbReference>
<dbReference type="PROSITE" id="PS51257">
    <property type="entry name" value="PROKAR_LIPOPROTEIN"/>
    <property type="match status" value="1"/>
</dbReference>
<evidence type="ECO:0000256" key="4">
    <source>
        <dbReference type="ARBA" id="ARBA00022729"/>
    </source>
</evidence>
<comment type="similarity">
    <text evidence="2">Belongs to the sulfatase family.</text>
</comment>
<evidence type="ECO:0000313" key="8">
    <source>
        <dbReference type="EMBL" id="MBI6120820.1"/>
    </source>
</evidence>
<reference evidence="8 9" key="1">
    <citation type="submission" date="2020-12" db="EMBL/GenBank/DDBJ databases">
        <title>Salegentibacter orientalis sp. nov., isolated from costal sediment.</title>
        <authorList>
            <person name="Lian F.-B."/>
        </authorList>
    </citation>
    <scope>NUCLEOTIDE SEQUENCE [LARGE SCALE GENOMIC DNA]</scope>
    <source>
        <strain evidence="8 9">F60176</strain>
    </source>
</reference>
<evidence type="ECO:0000256" key="3">
    <source>
        <dbReference type="ARBA" id="ARBA00022723"/>
    </source>
</evidence>
<evidence type="ECO:0000256" key="1">
    <source>
        <dbReference type="ARBA" id="ARBA00001913"/>
    </source>
</evidence>
<dbReference type="PANTHER" id="PTHR42693:SF42">
    <property type="entry name" value="ARYLSULFATASE G"/>
    <property type="match status" value="1"/>
</dbReference>
<comment type="caution">
    <text evidence="8">The sequence shown here is derived from an EMBL/GenBank/DDBJ whole genome shotgun (WGS) entry which is preliminary data.</text>
</comment>
<dbReference type="RefSeq" id="WP_198639055.1">
    <property type="nucleotide sequence ID" value="NZ_JAEHNY010000011.1"/>
</dbReference>
<keyword evidence="3" id="KW-0479">Metal-binding</keyword>
<name>A0ABS0TJ77_9FLAO</name>
<protein>
    <submittedName>
        <fullName evidence="8">Sulfatase</fullName>
    </submittedName>
</protein>
<gene>
    <name evidence="8" type="ORF">I6U50_12390</name>
</gene>
<evidence type="ECO:0000259" key="7">
    <source>
        <dbReference type="Pfam" id="PF00884"/>
    </source>
</evidence>
<evidence type="ECO:0000256" key="6">
    <source>
        <dbReference type="ARBA" id="ARBA00022837"/>
    </source>
</evidence>